<comment type="similarity">
    <text evidence="1">Belongs to the alpha-carbonic anhydrase family.</text>
</comment>
<keyword evidence="9" id="KW-1185">Reference proteome</keyword>
<evidence type="ECO:0000313" key="9">
    <source>
        <dbReference type="Proteomes" id="UP000277864"/>
    </source>
</evidence>
<keyword evidence="3" id="KW-0479">Metal-binding</keyword>
<evidence type="ECO:0000256" key="4">
    <source>
        <dbReference type="ARBA" id="ARBA00022833"/>
    </source>
</evidence>
<keyword evidence="4" id="KW-0862">Zinc</keyword>
<proteinExistence type="inferred from homology"/>
<evidence type="ECO:0000256" key="6">
    <source>
        <dbReference type="ARBA" id="ARBA00048348"/>
    </source>
</evidence>
<gene>
    <name evidence="8" type="ORF">C7P63_02575</name>
</gene>
<evidence type="ECO:0000256" key="2">
    <source>
        <dbReference type="ARBA" id="ARBA00012925"/>
    </source>
</evidence>
<dbReference type="SUPFAM" id="SSF51069">
    <property type="entry name" value="Carbonic anhydrase"/>
    <property type="match status" value="1"/>
</dbReference>
<evidence type="ECO:0000259" key="7">
    <source>
        <dbReference type="PROSITE" id="PS51144"/>
    </source>
</evidence>
<organism evidence="8 9">
    <name type="scientific">Vagococcus humatus</name>
    <dbReference type="NCBI Taxonomy" id="1889241"/>
    <lineage>
        <taxon>Bacteria</taxon>
        <taxon>Bacillati</taxon>
        <taxon>Bacillota</taxon>
        <taxon>Bacilli</taxon>
        <taxon>Lactobacillales</taxon>
        <taxon>Enterococcaceae</taxon>
        <taxon>Vagococcus</taxon>
    </lineage>
</organism>
<keyword evidence="5" id="KW-0456">Lyase</keyword>
<dbReference type="GO" id="GO:0004089">
    <property type="term" value="F:carbonate dehydratase activity"/>
    <property type="evidence" value="ECO:0007669"/>
    <property type="project" value="UniProtKB-EC"/>
</dbReference>
<reference evidence="8 9" key="1">
    <citation type="submission" date="2018-03" db="EMBL/GenBank/DDBJ databases">
        <authorList>
            <person name="Gulvik C.A."/>
        </authorList>
    </citation>
    <scope>NUCLEOTIDE SEQUENCE [LARGE SCALE GENOMIC DNA]</scope>
    <source>
        <strain evidence="8 9">JCM 31581</strain>
    </source>
</reference>
<dbReference type="CDD" id="cd03124">
    <property type="entry name" value="alpha_CA_prokaryotic_like"/>
    <property type="match status" value="1"/>
</dbReference>
<comment type="catalytic activity">
    <reaction evidence="6">
        <text>hydrogencarbonate + H(+) = CO2 + H2O</text>
        <dbReference type="Rhea" id="RHEA:10748"/>
        <dbReference type="ChEBI" id="CHEBI:15377"/>
        <dbReference type="ChEBI" id="CHEBI:15378"/>
        <dbReference type="ChEBI" id="CHEBI:16526"/>
        <dbReference type="ChEBI" id="CHEBI:17544"/>
        <dbReference type="EC" id="4.2.1.1"/>
    </reaction>
</comment>
<evidence type="ECO:0000313" key="8">
    <source>
        <dbReference type="EMBL" id="RST89983.1"/>
    </source>
</evidence>
<dbReference type="PANTHER" id="PTHR18952:SF265">
    <property type="entry name" value="CARBONIC ANHYDRASE"/>
    <property type="match status" value="1"/>
</dbReference>
<evidence type="ECO:0000256" key="1">
    <source>
        <dbReference type="ARBA" id="ARBA00010718"/>
    </source>
</evidence>
<dbReference type="InterPro" id="IPR041891">
    <property type="entry name" value="Alpha_CA_prokaryot-like"/>
</dbReference>
<dbReference type="InterPro" id="IPR001148">
    <property type="entry name" value="CA_dom"/>
</dbReference>
<accession>A0A3R9YDQ7</accession>
<dbReference type="Pfam" id="PF00194">
    <property type="entry name" value="Carb_anhydrase"/>
    <property type="match status" value="1"/>
</dbReference>
<name>A0A3R9YDQ7_9ENTE</name>
<dbReference type="InterPro" id="IPR023561">
    <property type="entry name" value="Carbonic_anhydrase_a-class"/>
</dbReference>
<dbReference type="Proteomes" id="UP000277864">
    <property type="component" value="Unassembled WGS sequence"/>
</dbReference>
<dbReference type="OrthoDB" id="5327615at2"/>
<dbReference type="PROSITE" id="PS51144">
    <property type="entry name" value="ALPHA_CA_2"/>
    <property type="match status" value="1"/>
</dbReference>
<dbReference type="EC" id="4.2.1.1" evidence="2"/>
<evidence type="ECO:0000256" key="3">
    <source>
        <dbReference type="ARBA" id="ARBA00022723"/>
    </source>
</evidence>
<dbReference type="EMBL" id="PXZH01000001">
    <property type="protein sequence ID" value="RST89983.1"/>
    <property type="molecule type" value="Genomic_DNA"/>
</dbReference>
<dbReference type="GO" id="GO:0008270">
    <property type="term" value="F:zinc ion binding"/>
    <property type="evidence" value="ECO:0007669"/>
    <property type="project" value="InterPro"/>
</dbReference>
<sequence>MSNQVIWGYEGEIGPDFWDTLCEEFHEAAQFPQQSPIDLTNVPTVELDYQEPLVFSYVSQIFNQRVTQHAFHLVPQELTGKSFVTFKGQAYYLQDIHVHFPSEHILEITSSEAEWHFVHKNEQGQLLVLGLLFNSTDQQFYLKNEKMRDYIETHFLQTDTCEINPGLFLPKKQDYYHYVGSLTTPPTQGPVYWFVMDAVQEIHQSFMDLFKSKLPVKNHRPVQPLNDRKVWYYEDKDEEHTNS</sequence>
<dbReference type="InterPro" id="IPR036398">
    <property type="entry name" value="CA_dom_sf"/>
</dbReference>
<dbReference type="Gene3D" id="3.10.200.10">
    <property type="entry name" value="Alpha carbonic anhydrase"/>
    <property type="match status" value="1"/>
</dbReference>
<dbReference type="SMART" id="SM01057">
    <property type="entry name" value="Carb_anhydrase"/>
    <property type="match status" value="1"/>
</dbReference>
<evidence type="ECO:0000256" key="5">
    <source>
        <dbReference type="ARBA" id="ARBA00023239"/>
    </source>
</evidence>
<dbReference type="AlphaFoldDB" id="A0A3R9YDQ7"/>
<dbReference type="PANTHER" id="PTHR18952">
    <property type="entry name" value="CARBONIC ANHYDRASE"/>
    <property type="match status" value="1"/>
</dbReference>
<feature type="domain" description="Alpha-carbonic anhydrase" evidence="7">
    <location>
        <begin position="5"/>
        <end position="234"/>
    </location>
</feature>
<protein>
    <recommendedName>
        <fullName evidence="2">carbonic anhydrase</fullName>
        <ecNumber evidence="2">4.2.1.1</ecNumber>
    </recommendedName>
</protein>
<comment type="caution">
    <text evidence="8">The sequence shown here is derived from an EMBL/GenBank/DDBJ whole genome shotgun (WGS) entry which is preliminary data.</text>
</comment>
<dbReference type="RefSeq" id="WP_125942597.1">
    <property type="nucleotide sequence ID" value="NZ_PXZH01000001.1"/>
</dbReference>